<comment type="caution">
    <text evidence="3">The sequence shown here is derived from an EMBL/GenBank/DDBJ whole genome shotgun (WGS) entry which is preliminary data.</text>
</comment>
<evidence type="ECO:0000313" key="4">
    <source>
        <dbReference type="Proteomes" id="UP000037510"/>
    </source>
</evidence>
<name>A0A0L7KTU5_OPEBR</name>
<proteinExistence type="inferred from homology"/>
<accession>A0A0L7KTU5</accession>
<evidence type="ECO:0000256" key="1">
    <source>
        <dbReference type="ARBA" id="ARBA00010876"/>
    </source>
</evidence>
<dbReference type="GO" id="GO:0009982">
    <property type="term" value="F:pseudouridine synthase activity"/>
    <property type="evidence" value="ECO:0007669"/>
    <property type="project" value="InterPro"/>
</dbReference>
<evidence type="ECO:0000313" key="3">
    <source>
        <dbReference type="EMBL" id="KOB66469.1"/>
    </source>
</evidence>
<dbReference type="GO" id="GO:0000455">
    <property type="term" value="P:enzyme-directed rRNA pseudouridine synthesis"/>
    <property type="evidence" value="ECO:0007669"/>
    <property type="project" value="TreeGrafter"/>
</dbReference>
<dbReference type="SUPFAM" id="SSF55120">
    <property type="entry name" value="Pseudouridine synthase"/>
    <property type="match status" value="1"/>
</dbReference>
<dbReference type="PANTHER" id="PTHR21600:SF87">
    <property type="entry name" value="RNA PSEUDOURIDYLATE SYNTHASE DOMAIN-CONTAINING PROTEIN 1"/>
    <property type="match status" value="1"/>
</dbReference>
<dbReference type="STRING" id="104452.A0A0L7KTU5"/>
<comment type="similarity">
    <text evidence="1">Belongs to the pseudouridine synthase RluA family.</text>
</comment>
<sequence length="163" mass="18778">MSTNNIGVEKLYEITFHIAHPDSHLASSANPIHFVQRLDYSTSGVLCIARNKAAAARAGKLFENRLTRKYYLAVVRGHVDFEMGDIEYEVGESLTLVLPDPQEPLDIQTPDCFFSESTFSEKWKSETCLYKYRSKEEFLNVCDIIDKFNVIGVRYKMFKYSEE</sequence>
<dbReference type="EMBL" id="JTDY01005931">
    <property type="protein sequence ID" value="KOB66469.1"/>
    <property type="molecule type" value="Genomic_DNA"/>
</dbReference>
<dbReference type="Gene3D" id="3.30.2350.10">
    <property type="entry name" value="Pseudouridine synthase"/>
    <property type="match status" value="1"/>
</dbReference>
<dbReference type="InterPro" id="IPR050188">
    <property type="entry name" value="RluA_PseudoU_synthase"/>
</dbReference>
<protein>
    <submittedName>
        <fullName evidence="3">Putative ribosomal large subunit pseudouridine synthase a</fullName>
    </submittedName>
</protein>
<dbReference type="PANTHER" id="PTHR21600">
    <property type="entry name" value="MITOCHONDRIAL RNA PSEUDOURIDINE SYNTHASE"/>
    <property type="match status" value="1"/>
</dbReference>
<dbReference type="GO" id="GO:0003723">
    <property type="term" value="F:RNA binding"/>
    <property type="evidence" value="ECO:0007669"/>
    <property type="project" value="InterPro"/>
</dbReference>
<gene>
    <name evidence="3" type="ORF">OBRU01_13369</name>
</gene>
<keyword evidence="4" id="KW-1185">Reference proteome</keyword>
<dbReference type="InterPro" id="IPR020103">
    <property type="entry name" value="PsdUridine_synth_cat_dom_sf"/>
</dbReference>
<evidence type="ECO:0000259" key="2">
    <source>
        <dbReference type="Pfam" id="PF00849"/>
    </source>
</evidence>
<dbReference type="Pfam" id="PF00849">
    <property type="entry name" value="PseudoU_synth_2"/>
    <property type="match status" value="1"/>
</dbReference>
<feature type="domain" description="Pseudouridine synthase RsuA/RluA-like" evidence="2">
    <location>
        <begin position="28"/>
        <end position="85"/>
    </location>
</feature>
<organism evidence="3 4">
    <name type="scientific">Operophtera brumata</name>
    <name type="common">Winter moth</name>
    <name type="synonym">Phalaena brumata</name>
    <dbReference type="NCBI Taxonomy" id="104452"/>
    <lineage>
        <taxon>Eukaryota</taxon>
        <taxon>Metazoa</taxon>
        <taxon>Ecdysozoa</taxon>
        <taxon>Arthropoda</taxon>
        <taxon>Hexapoda</taxon>
        <taxon>Insecta</taxon>
        <taxon>Pterygota</taxon>
        <taxon>Neoptera</taxon>
        <taxon>Endopterygota</taxon>
        <taxon>Lepidoptera</taxon>
        <taxon>Glossata</taxon>
        <taxon>Ditrysia</taxon>
        <taxon>Geometroidea</taxon>
        <taxon>Geometridae</taxon>
        <taxon>Larentiinae</taxon>
        <taxon>Operophtera</taxon>
    </lineage>
</organism>
<dbReference type="InterPro" id="IPR006145">
    <property type="entry name" value="PsdUridine_synth_RsuA/RluA"/>
</dbReference>
<dbReference type="AlphaFoldDB" id="A0A0L7KTU5"/>
<reference evidence="3 4" key="1">
    <citation type="journal article" date="2015" name="Genome Biol. Evol.">
        <title>The genome of winter moth (Operophtera brumata) provides a genomic perspective on sexual dimorphism and phenology.</title>
        <authorList>
            <person name="Derks M.F."/>
            <person name="Smit S."/>
            <person name="Salis L."/>
            <person name="Schijlen E."/>
            <person name="Bossers A."/>
            <person name="Mateman C."/>
            <person name="Pijl A.S."/>
            <person name="de Ridder D."/>
            <person name="Groenen M.A."/>
            <person name="Visser M.E."/>
            <person name="Megens H.J."/>
        </authorList>
    </citation>
    <scope>NUCLEOTIDE SEQUENCE [LARGE SCALE GENOMIC DNA]</scope>
    <source>
        <strain evidence="3">WM2013NL</strain>
        <tissue evidence="3">Head and thorax</tissue>
    </source>
</reference>
<dbReference type="Proteomes" id="UP000037510">
    <property type="component" value="Unassembled WGS sequence"/>
</dbReference>